<dbReference type="SUPFAM" id="SSF50022">
    <property type="entry name" value="ISP domain"/>
    <property type="match status" value="1"/>
</dbReference>
<sequence length="445" mass="52073">MADYDSGEMESRRADISKQPEPALRGTPITPDRYFSKEFMDREWDTIWTRTWQIAGMDRELEKSGDYITTSLGKERILCTRGNDGKIRAFYNVCQHRGLQLMSEPSGNTRRLTCPYHGWAYNLSGELKAVPDEADYPQGSPCGKLNLVEIPCESWAGFVWYNMDENCVSLKAFLGPIADQIDSYPMEEMRRTHWVTIEGDFNWKLVQDNFSESYHVPFVHPSSKFVIEYSHHHCQFDHYPQGHCRMFMPGAGPAESIKGGEKETLASMSEELQRWELNPDDYRGGKTRNIRKDLQRQKRKLGKSKGYDFSTYHDDQLTDNWHYTIFPNLSFSLKPDGNIWLRARPHETDPEKCYFDMWYMTLFPKGETEYYSWVMREFVGIDTPVEHVQGKAGEISAGPAIDEDLEIWPLQQRGLHSRGYKRDYLAGQESRMRYFHETLEDWMDR</sequence>
<evidence type="ECO:0000256" key="7">
    <source>
        <dbReference type="ARBA" id="ARBA00023027"/>
    </source>
</evidence>
<dbReference type="SUPFAM" id="SSF55961">
    <property type="entry name" value="Bet v1-like"/>
    <property type="match status" value="1"/>
</dbReference>
<dbReference type="CDD" id="cd08882">
    <property type="entry name" value="RHO_alpha_C_MupW-like"/>
    <property type="match status" value="1"/>
</dbReference>
<gene>
    <name evidence="10" type="ORF">J4G78_17945</name>
</gene>
<protein>
    <submittedName>
        <fullName evidence="10">Aromatic ring-hydroxylating dioxygenase subunit alpha</fullName>
    </submittedName>
</protein>
<evidence type="ECO:0000256" key="1">
    <source>
        <dbReference type="ARBA" id="ARBA00001962"/>
    </source>
</evidence>
<evidence type="ECO:0000313" key="10">
    <source>
        <dbReference type="EMBL" id="QTD56023.1"/>
    </source>
</evidence>
<dbReference type="GO" id="GO:0051213">
    <property type="term" value="F:dioxygenase activity"/>
    <property type="evidence" value="ECO:0007669"/>
    <property type="project" value="UniProtKB-KW"/>
</dbReference>
<keyword evidence="6" id="KW-0411">Iron-sulfur</keyword>
<dbReference type="RefSeq" id="WP_207987846.1">
    <property type="nucleotide sequence ID" value="NZ_CP071794.1"/>
</dbReference>
<dbReference type="Gene3D" id="3.90.380.10">
    <property type="entry name" value="Naphthalene 1,2-dioxygenase Alpha Subunit, Chain A, domain 1"/>
    <property type="match status" value="1"/>
</dbReference>
<dbReference type="EMBL" id="CP071794">
    <property type="protein sequence ID" value="QTD56023.1"/>
    <property type="molecule type" value="Genomic_DNA"/>
</dbReference>
<keyword evidence="2" id="KW-0001">2Fe-2S</keyword>
<feature type="compositionally biased region" description="Basic and acidic residues" evidence="8">
    <location>
        <begin position="9"/>
        <end position="18"/>
    </location>
</feature>
<dbReference type="InterPro" id="IPR036922">
    <property type="entry name" value="Rieske_2Fe-2S_sf"/>
</dbReference>
<dbReference type="Pfam" id="PF00355">
    <property type="entry name" value="Rieske"/>
    <property type="match status" value="1"/>
</dbReference>
<dbReference type="PROSITE" id="PS00570">
    <property type="entry name" value="RING_HYDROXYL_ALPHA"/>
    <property type="match status" value="1"/>
</dbReference>
<feature type="domain" description="Rieske" evidence="9">
    <location>
        <begin position="52"/>
        <end position="161"/>
    </location>
</feature>
<dbReference type="InterPro" id="IPR015881">
    <property type="entry name" value="ARHD_Rieske_2Fe_2S"/>
</dbReference>
<evidence type="ECO:0000256" key="4">
    <source>
        <dbReference type="ARBA" id="ARBA00023002"/>
    </source>
</evidence>
<evidence type="ECO:0000256" key="8">
    <source>
        <dbReference type="SAM" id="MobiDB-lite"/>
    </source>
</evidence>
<dbReference type="InterPro" id="IPR001663">
    <property type="entry name" value="Rng_hydr_dOase-A"/>
</dbReference>
<dbReference type="PANTHER" id="PTHR43756:SF5">
    <property type="entry name" value="CHOLINE MONOOXYGENASE, CHLOROPLASTIC"/>
    <property type="match status" value="1"/>
</dbReference>
<accession>A0ABX7T7V5</accession>
<proteinExistence type="predicted"/>
<name>A0ABX7T7V5_9SPHN</name>
<keyword evidence="11" id="KW-1185">Reference proteome</keyword>
<reference evidence="10 11" key="1">
    <citation type="submission" date="2021-03" db="EMBL/GenBank/DDBJ databases">
        <title>Complete genome of Parasphingorhabdus_sp.JHSY0214.</title>
        <authorList>
            <person name="Yoo J.H."/>
            <person name="Bae J.W."/>
        </authorList>
    </citation>
    <scope>NUCLEOTIDE SEQUENCE [LARGE SCALE GENOMIC DNA]</scope>
    <source>
        <strain evidence="10 11">JHSY0214</strain>
    </source>
</reference>
<evidence type="ECO:0000256" key="5">
    <source>
        <dbReference type="ARBA" id="ARBA00023004"/>
    </source>
</evidence>
<dbReference type="PRINTS" id="PR00090">
    <property type="entry name" value="RNGDIOXGNASE"/>
</dbReference>
<evidence type="ECO:0000259" key="9">
    <source>
        <dbReference type="PROSITE" id="PS51296"/>
    </source>
</evidence>
<dbReference type="Gene3D" id="2.102.10.10">
    <property type="entry name" value="Rieske [2Fe-2S] iron-sulphur domain"/>
    <property type="match status" value="1"/>
</dbReference>
<comment type="cofactor">
    <cofactor evidence="1">
        <name>Fe cation</name>
        <dbReference type="ChEBI" id="CHEBI:24875"/>
    </cofactor>
</comment>
<keyword evidence="5" id="KW-0408">Iron</keyword>
<evidence type="ECO:0000313" key="11">
    <source>
        <dbReference type="Proteomes" id="UP000663923"/>
    </source>
</evidence>
<dbReference type="CDD" id="cd03469">
    <property type="entry name" value="Rieske_RO_Alpha_N"/>
    <property type="match status" value="1"/>
</dbReference>
<evidence type="ECO:0000256" key="6">
    <source>
        <dbReference type="ARBA" id="ARBA00023014"/>
    </source>
</evidence>
<keyword evidence="4" id="KW-0560">Oxidoreductase</keyword>
<dbReference type="PANTHER" id="PTHR43756">
    <property type="entry name" value="CHOLINE MONOOXYGENASE, CHLOROPLASTIC"/>
    <property type="match status" value="1"/>
</dbReference>
<keyword evidence="7" id="KW-0520">NAD</keyword>
<dbReference type="Pfam" id="PF00848">
    <property type="entry name" value="Ring_hydroxyl_A"/>
    <property type="match status" value="1"/>
</dbReference>
<dbReference type="PROSITE" id="PS51296">
    <property type="entry name" value="RIESKE"/>
    <property type="match status" value="1"/>
</dbReference>
<dbReference type="InterPro" id="IPR015879">
    <property type="entry name" value="Ring_hydroxy_dOase_asu_C_dom"/>
</dbReference>
<keyword evidence="3" id="KW-0479">Metal-binding</keyword>
<feature type="region of interest" description="Disordered" evidence="8">
    <location>
        <begin position="1"/>
        <end position="30"/>
    </location>
</feature>
<dbReference type="InterPro" id="IPR017941">
    <property type="entry name" value="Rieske_2Fe-2S"/>
</dbReference>
<keyword evidence="10" id="KW-0223">Dioxygenase</keyword>
<dbReference type="Proteomes" id="UP000663923">
    <property type="component" value="Chromosome"/>
</dbReference>
<organism evidence="10 11">
    <name type="scientific">Parasphingorhabdus cellanae</name>
    <dbReference type="NCBI Taxonomy" id="2806553"/>
    <lineage>
        <taxon>Bacteria</taxon>
        <taxon>Pseudomonadati</taxon>
        <taxon>Pseudomonadota</taxon>
        <taxon>Alphaproteobacteria</taxon>
        <taxon>Sphingomonadales</taxon>
        <taxon>Sphingomonadaceae</taxon>
        <taxon>Parasphingorhabdus</taxon>
    </lineage>
</organism>
<evidence type="ECO:0000256" key="2">
    <source>
        <dbReference type="ARBA" id="ARBA00022714"/>
    </source>
</evidence>
<evidence type="ECO:0000256" key="3">
    <source>
        <dbReference type="ARBA" id="ARBA00022723"/>
    </source>
</evidence>